<dbReference type="Proteomes" id="UP000000768">
    <property type="component" value="Chromosome 5"/>
</dbReference>
<feature type="region of interest" description="Disordered" evidence="1">
    <location>
        <begin position="143"/>
        <end position="162"/>
    </location>
</feature>
<sequence>MAAGAELPLRMLAAAVRISPAPTPAENRTLWRPSSFPSPSPPPAHLAPASPAHRRQPPRSVAACRAGATPLLPIAVLQRWRSPLPACLPSRRPAPARQWFPDAKAWVAVQRNAEGAGDWDLVALIETYSGGDEGSIEAEYILQPQGRGEQQQEDDGNPPPAS</sequence>
<proteinExistence type="predicted"/>
<evidence type="ECO:0000256" key="1">
    <source>
        <dbReference type="SAM" id="MobiDB-lite"/>
    </source>
</evidence>
<feature type="region of interest" description="Disordered" evidence="1">
    <location>
        <begin position="23"/>
        <end position="62"/>
    </location>
</feature>
<reference evidence="3" key="2">
    <citation type="journal article" date="2018" name="Plant J.">
        <title>The Sorghum bicolor reference genome: improved assembly, gene annotations, a transcriptome atlas, and signatures of genome organization.</title>
        <authorList>
            <person name="McCormick R.F."/>
            <person name="Truong S.K."/>
            <person name="Sreedasyam A."/>
            <person name="Jenkins J."/>
            <person name="Shu S."/>
            <person name="Sims D."/>
            <person name="Kennedy M."/>
            <person name="Amirebrahimi M."/>
            <person name="Weers B.D."/>
            <person name="McKinley B."/>
            <person name="Mattison A."/>
            <person name="Morishige D.T."/>
            <person name="Grimwood J."/>
            <person name="Schmutz J."/>
            <person name="Mullet J.E."/>
        </authorList>
    </citation>
    <scope>NUCLEOTIDE SEQUENCE [LARGE SCALE GENOMIC DNA]</scope>
    <source>
        <strain evidence="3">cv. BTx623</strain>
    </source>
</reference>
<feature type="compositionally biased region" description="Pro residues" evidence="1">
    <location>
        <begin position="36"/>
        <end position="45"/>
    </location>
</feature>
<name>A0A1Z5RHT9_SORBI</name>
<dbReference type="AlphaFoldDB" id="A0A1Z5RHT9"/>
<dbReference type="EMBL" id="CM000764">
    <property type="protein sequence ID" value="OQU83330.1"/>
    <property type="molecule type" value="Genomic_DNA"/>
</dbReference>
<keyword evidence="3" id="KW-1185">Reference proteome</keyword>
<evidence type="ECO:0000313" key="2">
    <source>
        <dbReference type="EMBL" id="OQU83330.1"/>
    </source>
</evidence>
<dbReference type="Gramene" id="OQU83330">
    <property type="protein sequence ID" value="OQU83330"/>
    <property type="gene ID" value="SORBI_3005G109101"/>
</dbReference>
<gene>
    <name evidence="2" type="ORF">SORBI_3005G109101</name>
</gene>
<dbReference type="InParanoid" id="A0A1Z5RHT9"/>
<accession>A0A1Z5RHT9</accession>
<organism evidence="2 3">
    <name type="scientific">Sorghum bicolor</name>
    <name type="common">Sorghum</name>
    <name type="synonym">Sorghum vulgare</name>
    <dbReference type="NCBI Taxonomy" id="4558"/>
    <lineage>
        <taxon>Eukaryota</taxon>
        <taxon>Viridiplantae</taxon>
        <taxon>Streptophyta</taxon>
        <taxon>Embryophyta</taxon>
        <taxon>Tracheophyta</taxon>
        <taxon>Spermatophyta</taxon>
        <taxon>Magnoliopsida</taxon>
        <taxon>Liliopsida</taxon>
        <taxon>Poales</taxon>
        <taxon>Poaceae</taxon>
        <taxon>PACMAD clade</taxon>
        <taxon>Panicoideae</taxon>
        <taxon>Andropogonodae</taxon>
        <taxon>Andropogoneae</taxon>
        <taxon>Sorghinae</taxon>
        <taxon>Sorghum</taxon>
    </lineage>
</organism>
<evidence type="ECO:0000313" key="3">
    <source>
        <dbReference type="Proteomes" id="UP000000768"/>
    </source>
</evidence>
<protein>
    <submittedName>
        <fullName evidence="2">Uncharacterized protein</fullName>
    </submittedName>
</protein>
<reference evidence="2 3" key="1">
    <citation type="journal article" date="2009" name="Nature">
        <title>The Sorghum bicolor genome and the diversification of grasses.</title>
        <authorList>
            <person name="Paterson A.H."/>
            <person name="Bowers J.E."/>
            <person name="Bruggmann R."/>
            <person name="Dubchak I."/>
            <person name="Grimwood J."/>
            <person name="Gundlach H."/>
            <person name="Haberer G."/>
            <person name="Hellsten U."/>
            <person name="Mitros T."/>
            <person name="Poliakov A."/>
            <person name="Schmutz J."/>
            <person name="Spannagl M."/>
            <person name="Tang H."/>
            <person name="Wang X."/>
            <person name="Wicker T."/>
            <person name="Bharti A.K."/>
            <person name="Chapman J."/>
            <person name="Feltus F.A."/>
            <person name="Gowik U."/>
            <person name="Grigoriev I.V."/>
            <person name="Lyons E."/>
            <person name="Maher C.A."/>
            <person name="Martis M."/>
            <person name="Narechania A."/>
            <person name="Otillar R.P."/>
            <person name="Penning B.W."/>
            <person name="Salamov A.A."/>
            <person name="Wang Y."/>
            <person name="Zhang L."/>
            <person name="Carpita N.C."/>
            <person name="Freeling M."/>
            <person name="Gingle A.R."/>
            <person name="Hash C.T."/>
            <person name="Keller B."/>
            <person name="Klein P."/>
            <person name="Kresovich S."/>
            <person name="McCann M.C."/>
            <person name="Ming R."/>
            <person name="Peterson D.G."/>
            <person name="Mehboob-ur-Rahman"/>
            <person name="Ware D."/>
            <person name="Westhoff P."/>
            <person name="Mayer K.F."/>
            <person name="Messing J."/>
            <person name="Rokhsar D.S."/>
        </authorList>
    </citation>
    <scope>NUCLEOTIDE SEQUENCE [LARGE SCALE GENOMIC DNA]</scope>
    <source>
        <strain evidence="3">cv. BTx623</strain>
    </source>
</reference>